<dbReference type="InterPro" id="IPR051335">
    <property type="entry name" value="Alanyl-tRNA_Editing_Enzymes"/>
</dbReference>
<gene>
    <name evidence="6" type="ORF">J2S08_002519</name>
</gene>
<dbReference type="PROSITE" id="PS50860">
    <property type="entry name" value="AA_TRNA_LIGASE_II_ALA"/>
    <property type="match status" value="1"/>
</dbReference>
<comment type="subcellular location">
    <subcellularLocation>
        <location evidence="2">Cytoplasm</location>
    </subcellularLocation>
</comment>
<proteinExistence type="predicted"/>
<name>A0ABT9WTN6_9BACI</name>
<dbReference type="Pfam" id="PF07973">
    <property type="entry name" value="tRNA_SAD"/>
    <property type="match status" value="1"/>
</dbReference>
<dbReference type="Gene3D" id="3.30.980.10">
    <property type="entry name" value="Threonyl-trna Synthetase, Chain A, domain 2"/>
    <property type="match status" value="1"/>
</dbReference>
<accession>A0ABT9WTN6</accession>
<evidence type="ECO:0000313" key="7">
    <source>
        <dbReference type="Proteomes" id="UP001223586"/>
    </source>
</evidence>
<comment type="caution">
    <text evidence="6">The sequence shown here is derived from an EMBL/GenBank/DDBJ whole genome shotgun (WGS) entry which is preliminary data.</text>
</comment>
<dbReference type="Gene3D" id="2.40.30.130">
    <property type="match status" value="1"/>
</dbReference>
<evidence type="ECO:0000313" key="6">
    <source>
        <dbReference type="EMBL" id="MDQ0176661.1"/>
    </source>
</evidence>
<dbReference type="SMART" id="SM00863">
    <property type="entry name" value="tRNA_SAD"/>
    <property type="match status" value="1"/>
</dbReference>
<reference evidence="6 7" key="1">
    <citation type="submission" date="2023-07" db="EMBL/GenBank/DDBJ databases">
        <title>Genomic Encyclopedia of Type Strains, Phase IV (KMG-IV): sequencing the most valuable type-strain genomes for metagenomic binning, comparative biology and taxonomic classification.</title>
        <authorList>
            <person name="Goeker M."/>
        </authorList>
    </citation>
    <scope>NUCLEOTIDE SEQUENCE [LARGE SCALE GENOMIC DNA]</scope>
    <source>
        <strain evidence="6 7">DSM 23837</strain>
    </source>
</reference>
<dbReference type="InterPro" id="IPR018163">
    <property type="entry name" value="Thr/Ala-tRNA-synth_IIc_edit"/>
</dbReference>
<evidence type="ECO:0000259" key="5">
    <source>
        <dbReference type="PROSITE" id="PS50860"/>
    </source>
</evidence>
<keyword evidence="7" id="KW-1185">Reference proteome</keyword>
<evidence type="ECO:0000256" key="2">
    <source>
        <dbReference type="ARBA" id="ARBA00004496"/>
    </source>
</evidence>
<protein>
    <submittedName>
        <fullName evidence="6">Ser-tRNA(Ala) deacylase AlaX</fullName>
    </submittedName>
</protein>
<dbReference type="InterPro" id="IPR012947">
    <property type="entry name" value="tRNA_SAD"/>
</dbReference>
<dbReference type="PANTHER" id="PTHR43462">
    <property type="entry name" value="ALANYL-TRNA EDITING PROTEIN"/>
    <property type="match status" value="1"/>
</dbReference>
<evidence type="ECO:0000256" key="4">
    <source>
        <dbReference type="ARBA" id="ARBA00022833"/>
    </source>
</evidence>
<dbReference type="SUPFAM" id="SSF50447">
    <property type="entry name" value="Translation proteins"/>
    <property type="match status" value="1"/>
</dbReference>
<dbReference type="InterPro" id="IPR018165">
    <property type="entry name" value="Ala-tRNA-synth_IIc_core"/>
</dbReference>
<dbReference type="InterPro" id="IPR009000">
    <property type="entry name" value="Transl_B-barrel_sf"/>
</dbReference>
<dbReference type="InterPro" id="IPR018164">
    <property type="entry name" value="Ala-tRNA-synth_IIc_N"/>
</dbReference>
<dbReference type="EMBL" id="JAUSTT010000014">
    <property type="protein sequence ID" value="MDQ0176661.1"/>
    <property type="molecule type" value="Genomic_DNA"/>
</dbReference>
<dbReference type="Proteomes" id="UP001223586">
    <property type="component" value="Unassembled WGS sequence"/>
</dbReference>
<organism evidence="6 7">
    <name type="scientific">Bacillus chungangensis</name>
    <dbReference type="NCBI Taxonomy" id="587633"/>
    <lineage>
        <taxon>Bacteria</taxon>
        <taxon>Bacillati</taxon>
        <taxon>Bacillota</taxon>
        <taxon>Bacilli</taxon>
        <taxon>Bacillales</taxon>
        <taxon>Bacillaceae</taxon>
        <taxon>Bacillus</taxon>
    </lineage>
</organism>
<feature type="domain" description="Alanyl-transfer RNA synthetases family profile" evidence="5">
    <location>
        <begin position="1"/>
        <end position="237"/>
    </location>
</feature>
<dbReference type="PANTHER" id="PTHR43462:SF1">
    <property type="entry name" value="ALANYL-TRNA EDITING PROTEIN AARSD1"/>
    <property type="match status" value="1"/>
</dbReference>
<evidence type="ECO:0000256" key="3">
    <source>
        <dbReference type="ARBA" id="ARBA00022723"/>
    </source>
</evidence>
<dbReference type="SUPFAM" id="SSF55186">
    <property type="entry name" value="ThrRS/AlaRS common domain"/>
    <property type="match status" value="1"/>
</dbReference>
<evidence type="ECO:0000256" key="1">
    <source>
        <dbReference type="ARBA" id="ARBA00001947"/>
    </source>
</evidence>
<dbReference type="RefSeq" id="WP_307229991.1">
    <property type="nucleotide sequence ID" value="NZ_JAUSTT010000014.1"/>
</dbReference>
<comment type="cofactor">
    <cofactor evidence="1">
        <name>Zn(2+)</name>
        <dbReference type="ChEBI" id="CHEBI:29105"/>
    </cofactor>
</comment>
<keyword evidence="3" id="KW-0479">Metal-binding</keyword>
<dbReference type="Pfam" id="PF01411">
    <property type="entry name" value="tRNA-synt_2c"/>
    <property type="match status" value="1"/>
</dbReference>
<keyword evidence="4" id="KW-0862">Zinc</keyword>
<sequence>MSTKELYLEDSYLTTCESTVQKIDGDKVILDQTVFYPTGGGQEHDTGYLIQANEAFKVYEVKKEKGNIAHYVKNAHCLQLGKVTTKIDWERRKGLMRHHSLLHVLGAIVYKKYGALCTGNKIYPNRARIDFNHLEDLTKEQLESIVNETNQILNEHHPITSRFVSREEAENSSGLIKTMVNLLPASIATVRLITISSIDEQACGGTHVSNTNEIGNMSLEKVSSKGKNNKRFEVTLT</sequence>